<organism evidence="2 3">
    <name type="scientific">Phytophthora infestans</name>
    <name type="common">Potato late blight agent</name>
    <name type="synonym">Botrytis infestans</name>
    <dbReference type="NCBI Taxonomy" id="4787"/>
    <lineage>
        <taxon>Eukaryota</taxon>
        <taxon>Sar</taxon>
        <taxon>Stramenopiles</taxon>
        <taxon>Oomycota</taxon>
        <taxon>Peronosporomycetes</taxon>
        <taxon>Peronosporales</taxon>
        <taxon>Peronosporaceae</taxon>
        <taxon>Phytophthora</taxon>
    </lineage>
</organism>
<proteinExistence type="predicted"/>
<dbReference type="AlphaFoldDB" id="A0A833SI24"/>
<feature type="compositionally biased region" description="Basic and acidic residues" evidence="1">
    <location>
        <begin position="44"/>
        <end position="77"/>
    </location>
</feature>
<dbReference type="EMBL" id="WSZM01000349">
    <property type="protein sequence ID" value="KAF4034772.1"/>
    <property type="molecule type" value="Genomic_DNA"/>
</dbReference>
<name>A0A833SI24_PHYIN</name>
<feature type="region of interest" description="Disordered" evidence="1">
    <location>
        <begin position="44"/>
        <end position="92"/>
    </location>
</feature>
<keyword evidence="3" id="KW-1185">Reference proteome</keyword>
<accession>A0A833SI24</accession>
<comment type="caution">
    <text evidence="2">The sequence shown here is derived from an EMBL/GenBank/DDBJ whole genome shotgun (WGS) entry which is preliminary data.</text>
</comment>
<protein>
    <submittedName>
        <fullName evidence="2">Uncharacterized protein</fullName>
    </submittedName>
</protein>
<dbReference type="Proteomes" id="UP000602510">
    <property type="component" value="Unassembled WGS sequence"/>
</dbReference>
<evidence type="ECO:0000313" key="2">
    <source>
        <dbReference type="EMBL" id="KAF4034772.1"/>
    </source>
</evidence>
<sequence length="92" mass="10221">MSAQRHQWWAALQAALRQEKSRSVAPGFPEQHLVVTWFDKDGARSPIVDAKDEKGKSNSNAKGKDTQKTPVPTEKRLSTNVSVDACSTMHMD</sequence>
<evidence type="ECO:0000256" key="1">
    <source>
        <dbReference type="SAM" id="MobiDB-lite"/>
    </source>
</evidence>
<evidence type="ECO:0000313" key="3">
    <source>
        <dbReference type="Proteomes" id="UP000602510"/>
    </source>
</evidence>
<gene>
    <name evidence="2" type="ORF">GN244_ATG13224</name>
</gene>
<reference evidence="2" key="1">
    <citation type="submission" date="2020-04" db="EMBL/GenBank/DDBJ databases">
        <title>Hybrid Assembly of Korean Phytophthora infestans isolates.</title>
        <authorList>
            <person name="Prokchorchik M."/>
            <person name="Lee Y."/>
            <person name="Seo J."/>
            <person name="Cho J.-H."/>
            <person name="Park Y.-E."/>
            <person name="Jang D.-C."/>
            <person name="Im J.-S."/>
            <person name="Choi J.-G."/>
            <person name="Park H.-J."/>
            <person name="Lee G.-B."/>
            <person name="Lee Y.-G."/>
            <person name="Hong S.-Y."/>
            <person name="Cho K."/>
            <person name="Sohn K.H."/>
        </authorList>
    </citation>
    <scope>NUCLEOTIDE SEQUENCE</scope>
    <source>
        <strain evidence="2">KR_1_A1</strain>
    </source>
</reference>